<dbReference type="EMBL" id="CP024848">
    <property type="protein sequence ID" value="AXI08149.1"/>
    <property type="molecule type" value="Genomic_DNA"/>
</dbReference>
<evidence type="ECO:0000313" key="1">
    <source>
        <dbReference type="EMBL" id="AXI08149.1"/>
    </source>
</evidence>
<dbReference type="KEGG" id="ocn:CUC15_03840"/>
<dbReference type="AlphaFoldDB" id="A0A345PDR9"/>
<gene>
    <name evidence="1" type="ORF">CUC15_03840</name>
</gene>
<reference evidence="2" key="1">
    <citation type="submission" date="2017-11" db="EMBL/GenBank/DDBJ databases">
        <authorList>
            <person name="Zhu W."/>
        </authorList>
    </citation>
    <scope>NUCLEOTIDE SEQUENCE [LARGE SCALE GENOMIC DNA]</scope>
    <source>
        <strain evidence="2">160</strain>
    </source>
</reference>
<protein>
    <submittedName>
        <fullName evidence="1">Uncharacterized protein</fullName>
    </submittedName>
</protein>
<keyword evidence="2" id="KW-1185">Reference proteome</keyword>
<name>A0A345PDR9_9BACI</name>
<sequence>MKTKTFIKNGTIFSGEIKRINSIPVGEIKRFNSNPVSARGNVRAFLGFQIEIVDDNGWHLIAFDKSNKLNKNLEIVISNENSPTNVVTLQQILNHSPEEFDFVITTIRGAYNDPRCL</sequence>
<evidence type="ECO:0000313" key="2">
    <source>
        <dbReference type="Proteomes" id="UP000253908"/>
    </source>
</evidence>
<accession>A0A345PDR9</accession>
<organism evidence="1 2">
    <name type="scientific">Oceanobacillus zhaokaii</name>
    <dbReference type="NCBI Taxonomy" id="2052660"/>
    <lineage>
        <taxon>Bacteria</taxon>
        <taxon>Bacillati</taxon>
        <taxon>Bacillota</taxon>
        <taxon>Bacilli</taxon>
        <taxon>Bacillales</taxon>
        <taxon>Bacillaceae</taxon>
        <taxon>Oceanobacillus</taxon>
    </lineage>
</organism>
<dbReference type="Proteomes" id="UP000253908">
    <property type="component" value="Chromosome"/>
</dbReference>
<dbReference type="RefSeq" id="WP_114915442.1">
    <property type="nucleotide sequence ID" value="NZ_CP024848.1"/>
</dbReference>
<proteinExistence type="predicted"/>